<dbReference type="AlphaFoldDB" id="A0A072NWC7"/>
<dbReference type="InterPro" id="IPR005828">
    <property type="entry name" value="MFS_sugar_transport-like"/>
</dbReference>
<evidence type="ECO:0000313" key="10">
    <source>
        <dbReference type="Proteomes" id="UP000027920"/>
    </source>
</evidence>
<evidence type="ECO:0000256" key="7">
    <source>
        <dbReference type="SAM" id="SignalP"/>
    </source>
</evidence>
<evidence type="ECO:0000256" key="1">
    <source>
        <dbReference type="ARBA" id="ARBA00004141"/>
    </source>
</evidence>
<feature type="transmembrane region" description="Helical" evidence="6">
    <location>
        <begin position="219"/>
        <end position="238"/>
    </location>
</feature>
<keyword evidence="5 6" id="KW-0472">Membrane</keyword>
<keyword evidence="3 6" id="KW-0812">Transmembrane</keyword>
<dbReference type="SUPFAM" id="SSF103473">
    <property type="entry name" value="MFS general substrate transporter"/>
    <property type="match status" value="1"/>
</dbReference>
<feature type="transmembrane region" description="Helical" evidence="6">
    <location>
        <begin position="152"/>
        <end position="169"/>
    </location>
</feature>
<keyword evidence="10" id="KW-1185">Reference proteome</keyword>
<keyword evidence="7" id="KW-0732">Signal</keyword>
<reference evidence="9 10" key="1">
    <citation type="submission" date="2013-03" db="EMBL/GenBank/DDBJ databases">
        <title>The Genome Sequence of Exophiala aquamarina CBS 119918.</title>
        <authorList>
            <consortium name="The Broad Institute Genomics Platform"/>
            <person name="Cuomo C."/>
            <person name="de Hoog S."/>
            <person name="Gorbushina A."/>
            <person name="Walker B."/>
            <person name="Young S.K."/>
            <person name="Zeng Q."/>
            <person name="Gargeya S."/>
            <person name="Fitzgerald M."/>
            <person name="Haas B."/>
            <person name="Abouelleil A."/>
            <person name="Allen A.W."/>
            <person name="Alvarado L."/>
            <person name="Arachchi H.M."/>
            <person name="Berlin A.M."/>
            <person name="Chapman S.B."/>
            <person name="Gainer-Dewar J."/>
            <person name="Goldberg J."/>
            <person name="Griggs A."/>
            <person name="Gujja S."/>
            <person name="Hansen M."/>
            <person name="Howarth C."/>
            <person name="Imamovic A."/>
            <person name="Ireland A."/>
            <person name="Larimer J."/>
            <person name="McCowan C."/>
            <person name="Murphy C."/>
            <person name="Pearson M."/>
            <person name="Poon T.W."/>
            <person name="Priest M."/>
            <person name="Roberts A."/>
            <person name="Saif S."/>
            <person name="Shea T."/>
            <person name="Sisk P."/>
            <person name="Sykes S."/>
            <person name="Wortman J."/>
            <person name="Nusbaum C."/>
            <person name="Birren B."/>
        </authorList>
    </citation>
    <scope>NUCLEOTIDE SEQUENCE [LARGE SCALE GENOMIC DNA]</scope>
    <source>
        <strain evidence="9 10">CBS 119918</strain>
    </source>
</reference>
<evidence type="ECO:0000313" key="9">
    <source>
        <dbReference type="EMBL" id="KEF51308.1"/>
    </source>
</evidence>
<comment type="similarity">
    <text evidence="2">Belongs to the major facilitator superfamily. Sugar transporter (TC 2.A.1.1) family.</text>
</comment>
<dbReference type="Pfam" id="PF00083">
    <property type="entry name" value="Sugar_tr"/>
    <property type="match status" value="1"/>
</dbReference>
<dbReference type="GeneID" id="25287552"/>
<evidence type="ECO:0000256" key="2">
    <source>
        <dbReference type="ARBA" id="ARBA00010992"/>
    </source>
</evidence>
<dbReference type="InterPro" id="IPR050360">
    <property type="entry name" value="MFS_Sugar_Transporters"/>
</dbReference>
<evidence type="ECO:0000256" key="6">
    <source>
        <dbReference type="SAM" id="Phobius"/>
    </source>
</evidence>
<dbReference type="OrthoDB" id="6612291at2759"/>
<dbReference type="HOGENOM" id="CLU_001265_30_13_1"/>
<evidence type="ECO:0000256" key="5">
    <source>
        <dbReference type="ARBA" id="ARBA00023136"/>
    </source>
</evidence>
<organism evidence="9 10">
    <name type="scientific">Exophiala aquamarina CBS 119918</name>
    <dbReference type="NCBI Taxonomy" id="1182545"/>
    <lineage>
        <taxon>Eukaryota</taxon>
        <taxon>Fungi</taxon>
        <taxon>Dikarya</taxon>
        <taxon>Ascomycota</taxon>
        <taxon>Pezizomycotina</taxon>
        <taxon>Eurotiomycetes</taxon>
        <taxon>Chaetothyriomycetidae</taxon>
        <taxon>Chaetothyriales</taxon>
        <taxon>Herpotrichiellaceae</taxon>
        <taxon>Exophiala</taxon>
    </lineage>
</organism>
<evidence type="ECO:0000256" key="4">
    <source>
        <dbReference type="ARBA" id="ARBA00022989"/>
    </source>
</evidence>
<feature type="domain" description="Major facilitator superfamily (MFS) profile" evidence="8">
    <location>
        <begin position="1"/>
        <end position="272"/>
    </location>
</feature>
<comment type="subcellular location">
    <subcellularLocation>
        <location evidence="1">Membrane</location>
        <topology evidence="1">Multi-pass membrane protein</topology>
    </subcellularLocation>
</comment>
<dbReference type="VEuPathDB" id="FungiDB:A1O9_12658"/>
<dbReference type="InterPro" id="IPR036259">
    <property type="entry name" value="MFS_trans_sf"/>
</dbReference>
<dbReference type="GO" id="GO:0005351">
    <property type="term" value="F:carbohydrate:proton symporter activity"/>
    <property type="evidence" value="ECO:0007669"/>
    <property type="project" value="TreeGrafter"/>
</dbReference>
<dbReference type="RefSeq" id="XP_013253898.1">
    <property type="nucleotide sequence ID" value="XM_013398444.1"/>
</dbReference>
<proteinExistence type="inferred from homology"/>
<dbReference type="InterPro" id="IPR020846">
    <property type="entry name" value="MFS_dom"/>
</dbReference>
<evidence type="ECO:0000256" key="3">
    <source>
        <dbReference type="ARBA" id="ARBA00022692"/>
    </source>
</evidence>
<dbReference type="GO" id="GO:0016020">
    <property type="term" value="C:membrane"/>
    <property type="evidence" value="ECO:0007669"/>
    <property type="project" value="UniProtKB-SubCell"/>
</dbReference>
<name>A0A072NWC7_9EURO</name>
<gene>
    <name evidence="9" type="ORF">A1O9_12658</name>
</gene>
<dbReference type="PROSITE" id="PS50850">
    <property type="entry name" value="MFS"/>
    <property type="match status" value="1"/>
</dbReference>
<evidence type="ECO:0000259" key="8">
    <source>
        <dbReference type="PROSITE" id="PS50850"/>
    </source>
</evidence>
<dbReference type="PANTHER" id="PTHR48022">
    <property type="entry name" value="PLASTIDIC GLUCOSE TRANSPORTER 4"/>
    <property type="match status" value="1"/>
</dbReference>
<dbReference type="EMBL" id="AMGV01000025">
    <property type="protein sequence ID" value="KEF51308.1"/>
    <property type="molecule type" value="Genomic_DNA"/>
</dbReference>
<feature type="transmembrane region" description="Helical" evidence="6">
    <location>
        <begin position="181"/>
        <end position="199"/>
    </location>
</feature>
<accession>A0A072NWC7</accession>
<sequence>MSMQWRLPLALATIGPLGLMAGLPFVPESPRYLCWVGKNEEALKVLERLHNDKKDPNDSAAHAEFLQIKAQVMIDKEQKSSYVRMFTKPSWRRRSLLVNGIANYLVLIFGELGLTGVMPILVYGEFERVRGYVIAAFFACFVMDRYGRRQLFVLGFPILAVNLLIEGLLQRQYLGTGNKAGNGAAVAFIFLFIVLYQFIDAPSFVWCAEIFPTNLRAKGIGLSMFSYFVGFITFSTPGPRAFRDIKWGMYLVYMGLSVACGIIAYFYVPETRGLPIEEMGALFGDEVALHMTSDGRGIVEKPEGVEVEQAEIQEAKA</sequence>
<comment type="caution">
    <text evidence="9">The sequence shown here is derived from an EMBL/GenBank/DDBJ whole genome shotgun (WGS) entry which is preliminary data.</text>
</comment>
<dbReference type="Proteomes" id="UP000027920">
    <property type="component" value="Unassembled WGS sequence"/>
</dbReference>
<feature type="chain" id="PRO_5001681109" description="Major facilitator superfamily (MFS) profile domain-containing protein" evidence="7">
    <location>
        <begin position="23"/>
        <end position="317"/>
    </location>
</feature>
<protein>
    <recommendedName>
        <fullName evidence="8">Major facilitator superfamily (MFS) profile domain-containing protein</fullName>
    </recommendedName>
</protein>
<feature type="transmembrane region" description="Helical" evidence="6">
    <location>
        <begin position="250"/>
        <end position="268"/>
    </location>
</feature>
<feature type="transmembrane region" description="Helical" evidence="6">
    <location>
        <begin position="101"/>
        <end position="122"/>
    </location>
</feature>
<keyword evidence="4 6" id="KW-1133">Transmembrane helix</keyword>
<dbReference type="PANTHER" id="PTHR48022:SF11">
    <property type="entry name" value="MONOSACCHARIDE TRANSPORTER (HXT8), PUTATIVE (AFU_ORTHOLOGUE AFUA_2G08120)-RELATED"/>
    <property type="match status" value="1"/>
</dbReference>
<feature type="signal peptide" evidence="7">
    <location>
        <begin position="1"/>
        <end position="22"/>
    </location>
</feature>
<dbReference type="Gene3D" id="1.20.1250.20">
    <property type="entry name" value="MFS general substrate transporter like domains"/>
    <property type="match status" value="1"/>
</dbReference>